<evidence type="ECO:0000313" key="11">
    <source>
        <dbReference type="EMBL" id="EMS31972.1"/>
    </source>
</evidence>
<dbReference type="STRING" id="1239962.C943_01707"/>
<sequence length="267" mass="30812">MNAVANLRRIWISMLNPVCLESKIGQLISIMEESIDIIFENENYLAINKPVGMLVHRTNIAFEEHALIAERILKQQLGFKVFPLHRIDRPTSGIVLFGKSSDAASALQPQFTTEKVKKLYLCIVRGHMPTAHGILDFPLSKKLEGELREARTEFWTLSETEIPFSSSDRYLTSRYSLLKVYPHTGRMHQIRRHMAKARHYVIGDTTHGDNKQNNFFRDRFGSTQMYLHAWKLAFKEPNTGQQIDITADLPTHFTDMLQKLSLEFKPL</sequence>
<evidence type="ECO:0000256" key="5">
    <source>
        <dbReference type="ARBA" id="ARBA00038943"/>
    </source>
</evidence>
<accession>M7XU12</accession>
<comment type="catalytic activity">
    <reaction evidence="3">
        <text>uridine(65) in tRNA = pseudouridine(65) in tRNA</text>
        <dbReference type="Rhea" id="RHEA:42536"/>
        <dbReference type="Rhea" id="RHEA-COMP:10103"/>
        <dbReference type="Rhea" id="RHEA-COMP:10104"/>
        <dbReference type="ChEBI" id="CHEBI:65314"/>
        <dbReference type="ChEBI" id="CHEBI:65315"/>
        <dbReference type="EC" id="5.4.99.26"/>
    </reaction>
</comment>
<dbReference type="EC" id="5.4.99.26" evidence="5"/>
<keyword evidence="2" id="KW-0413">Isomerase</keyword>
<evidence type="ECO:0000256" key="6">
    <source>
        <dbReference type="ARBA" id="ARBA00040675"/>
    </source>
</evidence>
<comment type="caution">
    <text evidence="11">The sequence shown here is derived from an EMBL/GenBank/DDBJ whole genome shotgun (WGS) entry which is preliminary data.</text>
</comment>
<evidence type="ECO:0000256" key="1">
    <source>
        <dbReference type="ARBA" id="ARBA00022694"/>
    </source>
</evidence>
<dbReference type="Gene3D" id="3.30.2350.10">
    <property type="entry name" value="Pseudouridine synthase"/>
    <property type="match status" value="1"/>
</dbReference>
<dbReference type="InterPro" id="IPR006224">
    <property type="entry name" value="PsdUridine_synth_RluA-like_CS"/>
</dbReference>
<dbReference type="GO" id="GO:0008033">
    <property type="term" value="P:tRNA processing"/>
    <property type="evidence" value="ECO:0007669"/>
    <property type="project" value="UniProtKB-KW"/>
</dbReference>
<evidence type="ECO:0000313" key="12">
    <source>
        <dbReference type="Proteomes" id="UP000010953"/>
    </source>
</evidence>
<gene>
    <name evidence="11" type="ORF">C943_01707</name>
</gene>
<proteinExistence type="predicted"/>
<dbReference type="InterPro" id="IPR006145">
    <property type="entry name" value="PsdUridine_synth_RsuA/RluA"/>
</dbReference>
<evidence type="ECO:0000256" key="9">
    <source>
        <dbReference type="ARBA" id="ARBA00043049"/>
    </source>
</evidence>
<dbReference type="InterPro" id="IPR020103">
    <property type="entry name" value="PsdUridine_synth_cat_dom_sf"/>
</dbReference>
<evidence type="ECO:0000256" key="8">
    <source>
        <dbReference type="ARBA" id="ARBA00041975"/>
    </source>
</evidence>
<evidence type="ECO:0000256" key="4">
    <source>
        <dbReference type="ARBA" id="ARBA00037670"/>
    </source>
</evidence>
<dbReference type="Pfam" id="PF00849">
    <property type="entry name" value="PseudoU_synth_2"/>
    <property type="match status" value="1"/>
</dbReference>
<dbReference type="GO" id="GO:0003723">
    <property type="term" value="F:RNA binding"/>
    <property type="evidence" value="ECO:0007669"/>
    <property type="project" value="InterPro"/>
</dbReference>
<dbReference type="GO" id="GO:0160149">
    <property type="term" value="F:tRNA pseudouridine(65) synthase activity"/>
    <property type="evidence" value="ECO:0007669"/>
    <property type="project" value="UniProtKB-EC"/>
</dbReference>
<comment type="function">
    <text evidence="4">Responsible for synthesis of pseudouridine from uracil-65 in transfer RNAs.</text>
</comment>
<keyword evidence="12" id="KW-1185">Reference proteome</keyword>
<protein>
    <recommendedName>
        <fullName evidence="6">tRNA pseudouridine synthase C</fullName>
        <ecNumber evidence="5">5.4.99.26</ecNumber>
    </recommendedName>
    <alternativeName>
        <fullName evidence="8">tRNA pseudouridine(65) synthase</fullName>
    </alternativeName>
    <alternativeName>
        <fullName evidence="9">tRNA pseudouridylate synthase C</fullName>
    </alternativeName>
    <alternativeName>
        <fullName evidence="7">tRNA-uridine isomerase C</fullName>
    </alternativeName>
</protein>
<dbReference type="eggNOG" id="COG0564">
    <property type="taxonomic scope" value="Bacteria"/>
</dbReference>
<dbReference type="Proteomes" id="UP000010953">
    <property type="component" value="Unassembled WGS sequence"/>
</dbReference>
<evidence type="ECO:0000256" key="2">
    <source>
        <dbReference type="ARBA" id="ARBA00023235"/>
    </source>
</evidence>
<evidence type="ECO:0000256" key="3">
    <source>
        <dbReference type="ARBA" id="ARBA00036607"/>
    </source>
</evidence>
<dbReference type="InParanoid" id="M7XU12"/>
<dbReference type="AlphaFoldDB" id="M7XU12"/>
<dbReference type="GO" id="GO:0000455">
    <property type="term" value="P:enzyme-directed rRNA pseudouridine synthesis"/>
    <property type="evidence" value="ECO:0007669"/>
    <property type="project" value="TreeGrafter"/>
</dbReference>
<dbReference type="InterPro" id="IPR050188">
    <property type="entry name" value="RluA_PseudoU_synthase"/>
</dbReference>
<feature type="domain" description="Pseudouridine synthase RsuA/RluA-like" evidence="10">
    <location>
        <begin position="43"/>
        <end position="196"/>
    </location>
</feature>
<dbReference type="SUPFAM" id="SSF55120">
    <property type="entry name" value="Pseudouridine synthase"/>
    <property type="match status" value="1"/>
</dbReference>
<evidence type="ECO:0000256" key="7">
    <source>
        <dbReference type="ARBA" id="ARBA00041803"/>
    </source>
</evidence>
<reference evidence="11" key="1">
    <citation type="submission" date="2013-01" db="EMBL/GenBank/DDBJ databases">
        <title>Genome assembly of Mariniradius saccharolyticus AK6.</title>
        <authorList>
            <person name="Vaidya B."/>
            <person name="Khatri I."/>
            <person name="Tanuku N.R.S."/>
            <person name="Subramanian S."/>
            <person name="Pinnaka A."/>
        </authorList>
    </citation>
    <scope>NUCLEOTIDE SEQUENCE [LARGE SCALE GENOMIC DNA]</scope>
    <source>
        <strain evidence="11">AK6</strain>
    </source>
</reference>
<evidence type="ECO:0000259" key="10">
    <source>
        <dbReference type="Pfam" id="PF00849"/>
    </source>
</evidence>
<dbReference type="PANTHER" id="PTHR21600:SF56">
    <property type="entry name" value="TRNA PSEUDOURIDINE SYNTHASE C"/>
    <property type="match status" value="1"/>
</dbReference>
<name>M7XU12_9BACT</name>
<dbReference type="PANTHER" id="PTHR21600">
    <property type="entry name" value="MITOCHONDRIAL RNA PSEUDOURIDINE SYNTHASE"/>
    <property type="match status" value="1"/>
</dbReference>
<dbReference type="PROSITE" id="PS01129">
    <property type="entry name" value="PSI_RLU"/>
    <property type="match status" value="1"/>
</dbReference>
<organism evidence="11 12">
    <name type="scientific">Mariniradius saccharolyticus AK6</name>
    <dbReference type="NCBI Taxonomy" id="1239962"/>
    <lineage>
        <taxon>Bacteria</taxon>
        <taxon>Pseudomonadati</taxon>
        <taxon>Bacteroidota</taxon>
        <taxon>Cytophagia</taxon>
        <taxon>Cytophagales</taxon>
        <taxon>Cyclobacteriaceae</taxon>
        <taxon>Mariniradius</taxon>
    </lineage>
</organism>
<dbReference type="EMBL" id="AMZY02000016">
    <property type="protein sequence ID" value="EMS31972.1"/>
    <property type="molecule type" value="Genomic_DNA"/>
</dbReference>
<keyword evidence="1" id="KW-0819">tRNA processing</keyword>